<gene>
    <name evidence="1" type="ORF">RF11_02235</name>
</gene>
<keyword evidence="2" id="KW-1185">Reference proteome</keyword>
<evidence type="ECO:0000313" key="2">
    <source>
        <dbReference type="Proteomes" id="UP000031668"/>
    </source>
</evidence>
<dbReference type="AlphaFoldDB" id="A0A0C2MP40"/>
<sequence>MSKEFGSKFVKTTKILTIVSSTIQIEKSYVEEHVTAILKTGGRYEQLKTLLRTKNQSYPRMHIIIVDDEWNESFEKEIQIYKEATYVAMNESAGISKGGRYEQLKTLRRTKNQSYPRMLIIIVDDEWNESFEKEIKIYKEAPYVAMNESAGIPKGRFLTQLLSFVSS</sequence>
<proteinExistence type="predicted"/>
<evidence type="ECO:0000313" key="1">
    <source>
        <dbReference type="EMBL" id="KII63426.1"/>
    </source>
</evidence>
<dbReference type="Proteomes" id="UP000031668">
    <property type="component" value="Unassembled WGS sequence"/>
</dbReference>
<accession>A0A0C2MP40</accession>
<organism evidence="1 2">
    <name type="scientific">Thelohanellus kitauei</name>
    <name type="common">Myxosporean</name>
    <dbReference type="NCBI Taxonomy" id="669202"/>
    <lineage>
        <taxon>Eukaryota</taxon>
        <taxon>Metazoa</taxon>
        <taxon>Cnidaria</taxon>
        <taxon>Myxozoa</taxon>
        <taxon>Myxosporea</taxon>
        <taxon>Bivalvulida</taxon>
        <taxon>Platysporina</taxon>
        <taxon>Myxobolidae</taxon>
        <taxon>Thelohanellus</taxon>
    </lineage>
</organism>
<reference evidence="1 2" key="1">
    <citation type="journal article" date="2014" name="Genome Biol. Evol.">
        <title>The genome of the myxosporean Thelohanellus kitauei shows adaptations to nutrient acquisition within its fish host.</title>
        <authorList>
            <person name="Yang Y."/>
            <person name="Xiong J."/>
            <person name="Zhou Z."/>
            <person name="Huo F."/>
            <person name="Miao W."/>
            <person name="Ran C."/>
            <person name="Liu Y."/>
            <person name="Zhang J."/>
            <person name="Feng J."/>
            <person name="Wang M."/>
            <person name="Wang M."/>
            <person name="Wang L."/>
            <person name="Yao B."/>
        </authorList>
    </citation>
    <scope>NUCLEOTIDE SEQUENCE [LARGE SCALE GENOMIC DNA]</scope>
    <source>
        <strain evidence="1">Wuqing</strain>
    </source>
</reference>
<protein>
    <submittedName>
        <fullName evidence="1">Uncharacterized protein</fullName>
    </submittedName>
</protein>
<comment type="caution">
    <text evidence="1">The sequence shown here is derived from an EMBL/GenBank/DDBJ whole genome shotgun (WGS) entry which is preliminary data.</text>
</comment>
<name>A0A0C2MP40_THEKT</name>
<dbReference type="EMBL" id="JWZT01004669">
    <property type="protein sequence ID" value="KII63426.1"/>
    <property type="molecule type" value="Genomic_DNA"/>
</dbReference>